<dbReference type="KEGG" id="mnt:21386566"/>
<dbReference type="EMBL" id="KE344310">
    <property type="protein sequence ID" value="EXB56755.1"/>
    <property type="molecule type" value="Genomic_DNA"/>
</dbReference>
<dbReference type="PRINTS" id="PR00364">
    <property type="entry name" value="DISEASERSIST"/>
</dbReference>
<dbReference type="Proteomes" id="UP000030645">
    <property type="component" value="Unassembled WGS sequence"/>
</dbReference>
<dbReference type="InterPro" id="IPR027417">
    <property type="entry name" value="P-loop_NTPase"/>
</dbReference>
<dbReference type="GO" id="GO:0043531">
    <property type="term" value="F:ADP binding"/>
    <property type="evidence" value="ECO:0007669"/>
    <property type="project" value="InterPro"/>
</dbReference>
<dbReference type="GO" id="GO:0006952">
    <property type="term" value="P:defense response"/>
    <property type="evidence" value="ECO:0007669"/>
    <property type="project" value="InterPro"/>
</dbReference>
<accession>W9R7G7</accession>
<keyword evidence="3" id="KW-1185">Reference proteome</keyword>
<evidence type="ECO:0000259" key="1">
    <source>
        <dbReference type="Pfam" id="PF00931"/>
    </source>
</evidence>
<sequence length="184" mass="21476">MYFRMQEVRSLLKLGLDDHEVRFVGIFGMNRVGKTTLAKAIYNIFHSEFGSNRSFLENIRQIWDRPHCRVRLQKRLLCHILRKKVDWVDSFDKGIRVIKDTISGKTVLVIVDDADHGDQLNALAGSRDWFGPGSIIIITRRNQQLLKELNVDATFMVPEMNEIESLELFSWHTLGERQSNEKYI</sequence>
<dbReference type="InterPro" id="IPR002182">
    <property type="entry name" value="NB-ARC"/>
</dbReference>
<dbReference type="InterPro" id="IPR044974">
    <property type="entry name" value="Disease_R_plants"/>
</dbReference>
<protein>
    <submittedName>
        <fullName evidence="2">TMV resistance protein N</fullName>
    </submittedName>
</protein>
<dbReference type="AlphaFoldDB" id="W9R7G7"/>
<dbReference type="Pfam" id="PF00931">
    <property type="entry name" value="NB-ARC"/>
    <property type="match status" value="1"/>
</dbReference>
<reference evidence="3" key="1">
    <citation type="submission" date="2013-01" db="EMBL/GenBank/DDBJ databases">
        <title>Draft Genome Sequence of a Mulberry Tree, Morus notabilis C.K. Schneid.</title>
        <authorList>
            <person name="He N."/>
            <person name="Zhao S."/>
        </authorList>
    </citation>
    <scope>NUCLEOTIDE SEQUENCE</scope>
</reference>
<organism evidence="2 3">
    <name type="scientific">Morus notabilis</name>
    <dbReference type="NCBI Taxonomy" id="981085"/>
    <lineage>
        <taxon>Eukaryota</taxon>
        <taxon>Viridiplantae</taxon>
        <taxon>Streptophyta</taxon>
        <taxon>Embryophyta</taxon>
        <taxon>Tracheophyta</taxon>
        <taxon>Spermatophyta</taxon>
        <taxon>Magnoliopsida</taxon>
        <taxon>eudicotyledons</taxon>
        <taxon>Gunneridae</taxon>
        <taxon>Pentapetalae</taxon>
        <taxon>rosids</taxon>
        <taxon>fabids</taxon>
        <taxon>Rosales</taxon>
        <taxon>Moraceae</taxon>
        <taxon>Moreae</taxon>
        <taxon>Morus</taxon>
    </lineage>
</organism>
<feature type="domain" description="NB-ARC" evidence="1">
    <location>
        <begin position="16"/>
        <end position="171"/>
    </location>
</feature>
<dbReference type="SUPFAM" id="SSF52540">
    <property type="entry name" value="P-loop containing nucleoside triphosphate hydrolases"/>
    <property type="match status" value="1"/>
</dbReference>
<dbReference type="PANTHER" id="PTHR11017:SF271">
    <property type="entry name" value="DISEASE RESISTANCE PROTEIN (TIR-NBS-LRR CLASS) FAMILY"/>
    <property type="match status" value="1"/>
</dbReference>
<dbReference type="eggNOG" id="ENOG502QQJE">
    <property type="taxonomic scope" value="Eukaryota"/>
</dbReference>
<evidence type="ECO:0000313" key="3">
    <source>
        <dbReference type="Proteomes" id="UP000030645"/>
    </source>
</evidence>
<dbReference type="PANTHER" id="PTHR11017">
    <property type="entry name" value="LEUCINE-RICH REPEAT-CONTAINING PROTEIN"/>
    <property type="match status" value="1"/>
</dbReference>
<proteinExistence type="predicted"/>
<dbReference type="OrthoDB" id="1930487at2759"/>
<name>W9R7G7_9ROSA</name>
<evidence type="ECO:0000313" key="2">
    <source>
        <dbReference type="EMBL" id="EXB56755.1"/>
    </source>
</evidence>
<dbReference type="Gene3D" id="3.40.50.300">
    <property type="entry name" value="P-loop containing nucleotide triphosphate hydrolases"/>
    <property type="match status" value="1"/>
</dbReference>
<gene>
    <name evidence="2" type="ORF">L484_003017</name>
</gene>